<evidence type="ECO:0000256" key="2">
    <source>
        <dbReference type="ARBA" id="ARBA00022771"/>
    </source>
</evidence>
<evidence type="ECO:0000259" key="6">
    <source>
        <dbReference type="PROSITE" id="PS50089"/>
    </source>
</evidence>
<evidence type="ECO:0000313" key="8">
    <source>
        <dbReference type="Proteomes" id="UP000831804"/>
    </source>
</evidence>
<feature type="coiled-coil region" evidence="5">
    <location>
        <begin position="164"/>
        <end position="191"/>
    </location>
</feature>
<keyword evidence="8" id="KW-1185">Reference proteome</keyword>
<dbReference type="Gene3D" id="3.30.40.10">
    <property type="entry name" value="Zinc/RING finger domain, C3HC4 (zinc finger)"/>
    <property type="match status" value="1"/>
</dbReference>
<evidence type="ECO:0000256" key="3">
    <source>
        <dbReference type="ARBA" id="ARBA00022833"/>
    </source>
</evidence>
<keyword evidence="5" id="KW-0175">Coiled coil</keyword>
<gene>
    <name evidence="7" type="primary">pe38</name>
    <name evidence="7" type="ORF">DijuNPV-ORF-5</name>
</gene>
<keyword evidence="1" id="KW-0479">Metal-binding</keyword>
<feature type="domain" description="RING-type" evidence="6">
    <location>
        <begin position="39"/>
        <end position="92"/>
    </location>
</feature>
<organism evidence="7 8">
    <name type="scientific">Dione juno nucleopolyhedrovirus</name>
    <dbReference type="NCBI Taxonomy" id="2594175"/>
    <lineage>
        <taxon>Viruses</taxon>
        <taxon>Viruses incertae sedis</taxon>
        <taxon>Naldaviricetes</taxon>
        <taxon>Lefavirales</taxon>
        <taxon>Baculoviridae</taxon>
        <taxon>Alphabaculovirus</taxon>
        <taxon>Alphabaculovirus dijunonis</taxon>
    </lineage>
</organism>
<protein>
    <submittedName>
        <fullName evidence="7">PE38</fullName>
    </submittedName>
</protein>
<dbReference type="InterPro" id="IPR001841">
    <property type="entry name" value="Znf_RING"/>
</dbReference>
<dbReference type="Proteomes" id="UP000831804">
    <property type="component" value="Segment"/>
</dbReference>
<sequence length="322" mass="36978">MSSRLASYKIRNASERRRVQAQLLQQFKRAPVTPLTATCSVCLEDYTMQSNNITEMLMPVNCTHVFCYKCVLQMYNNAMNVPHATINCPMCKIKISTWQSFFPESVVSCKFIKKTGDRVPACVQFKDAVNIIKQRYASSSPSTSSSSSTSAVYQMPTNSVHQNVNVHTQQLIAANQEVERLKKTLDDQAAAHDTAFNSLFQQMVVMQNKLTDVREELNRSKVLNRILTHHDRANKRYIDELKSILRQYQTRDENCVSTIVEFNTHARQNTVLHDRFRTQVYSVLSNMMIEDRIKNLQSSIFGTTILPCTVNVDVLFHYEDQI</sequence>
<keyword evidence="2 4" id="KW-0863">Zinc-finger</keyword>
<proteinExistence type="predicted"/>
<dbReference type="RefSeq" id="YP_010799757.1">
    <property type="nucleotide sequence ID" value="NC_076692.1"/>
</dbReference>
<evidence type="ECO:0000256" key="1">
    <source>
        <dbReference type="ARBA" id="ARBA00022723"/>
    </source>
</evidence>
<dbReference type="InterPro" id="IPR027370">
    <property type="entry name" value="Znf-RING_euk"/>
</dbReference>
<dbReference type="EMBL" id="MK558262">
    <property type="protein sequence ID" value="QDL57007.1"/>
    <property type="molecule type" value="Genomic_DNA"/>
</dbReference>
<dbReference type="InterPro" id="IPR013083">
    <property type="entry name" value="Znf_RING/FYVE/PHD"/>
</dbReference>
<evidence type="ECO:0000256" key="4">
    <source>
        <dbReference type="PROSITE-ProRule" id="PRU00175"/>
    </source>
</evidence>
<evidence type="ECO:0000256" key="5">
    <source>
        <dbReference type="SAM" id="Coils"/>
    </source>
</evidence>
<dbReference type="GeneID" id="80538259"/>
<dbReference type="SMART" id="SM00184">
    <property type="entry name" value="RING"/>
    <property type="match status" value="1"/>
</dbReference>
<accession>A0AAE6H422</accession>
<keyword evidence="3" id="KW-0862">Zinc</keyword>
<dbReference type="InterPro" id="IPR017907">
    <property type="entry name" value="Znf_RING_CS"/>
</dbReference>
<name>A0AAE6H422_9ABAC</name>
<dbReference type="PROSITE" id="PS50089">
    <property type="entry name" value="ZF_RING_2"/>
    <property type="match status" value="1"/>
</dbReference>
<dbReference type="KEGG" id="vg:80538259"/>
<dbReference type="PROSITE" id="PS00518">
    <property type="entry name" value="ZF_RING_1"/>
    <property type="match status" value="1"/>
</dbReference>
<reference evidence="7" key="1">
    <citation type="journal article" date="2019" name="Viruses">
        <title>A Nymphalid-Infecting Group I Alphabaculovirus Isolated from the Major Passion Fruit Caterpillar Pest Dione juno juno (Lepidoptera: Nymphalidae).</title>
        <authorList>
            <person name="Ribeiro B.M."/>
            <person name="Dos Santos E.R."/>
            <person name="Trentin L.B."/>
            <person name="da Silva L.A."/>
            <person name="de Melo F.L."/>
            <person name="Kitajima E.W."/>
            <person name="Ardisson-Araujo D.M.P."/>
        </authorList>
    </citation>
    <scope>NUCLEOTIDE SEQUENCE</scope>
    <source>
        <strain evidence="7">Araguari-MG</strain>
    </source>
</reference>
<dbReference type="SUPFAM" id="SSF57850">
    <property type="entry name" value="RING/U-box"/>
    <property type="match status" value="1"/>
</dbReference>
<dbReference type="Pfam" id="PF13445">
    <property type="entry name" value="zf-RING_UBOX"/>
    <property type="match status" value="1"/>
</dbReference>
<evidence type="ECO:0000313" key="7">
    <source>
        <dbReference type="EMBL" id="QDL57007.1"/>
    </source>
</evidence>
<dbReference type="GO" id="GO:0008270">
    <property type="term" value="F:zinc ion binding"/>
    <property type="evidence" value="ECO:0007669"/>
    <property type="project" value="UniProtKB-KW"/>
</dbReference>